<accession>A0A4R1NT77</accession>
<dbReference type="EMBL" id="SMGR01000001">
    <property type="protein sequence ID" value="TCL08162.1"/>
    <property type="molecule type" value="Genomic_DNA"/>
</dbReference>
<keyword evidence="3" id="KW-1185">Reference proteome</keyword>
<name>A0A4R1NT77_9RHOB</name>
<evidence type="ECO:0000313" key="2">
    <source>
        <dbReference type="EMBL" id="TCL08162.1"/>
    </source>
</evidence>
<comment type="caution">
    <text evidence="2">The sequence shown here is derived from an EMBL/GenBank/DDBJ whole genome shotgun (WGS) entry which is preliminary data.</text>
</comment>
<evidence type="ECO:0000256" key="1">
    <source>
        <dbReference type="SAM" id="SignalP"/>
    </source>
</evidence>
<dbReference type="Proteomes" id="UP000295673">
    <property type="component" value="Unassembled WGS sequence"/>
</dbReference>
<dbReference type="AlphaFoldDB" id="A0A4R1NT77"/>
<organism evidence="2 3">
    <name type="scientific">Shimia isoporae</name>
    <dbReference type="NCBI Taxonomy" id="647720"/>
    <lineage>
        <taxon>Bacteria</taxon>
        <taxon>Pseudomonadati</taxon>
        <taxon>Pseudomonadota</taxon>
        <taxon>Alphaproteobacteria</taxon>
        <taxon>Rhodobacterales</taxon>
        <taxon>Roseobacteraceae</taxon>
    </lineage>
</organism>
<sequence>MRSFFTAAAVLCAATSAHAIEGFNICLHSVAAHSVRLCQAACNSNCAVPIGRGDVRFYQWNYPQIPVVCATWDKAGGQTGWAETSYLALPPQAFKTKGTLPDPAMTNVNPTYSDMNPGVVYSIYVSGETTFRSDLSSIPANVHGCANASTGTNRVIVVGP</sequence>
<keyword evidence="1" id="KW-0732">Signal</keyword>
<feature type="signal peptide" evidence="1">
    <location>
        <begin position="1"/>
        <end position="19"/>
    </location>
</feature>
<gene>
    <name evidence="2" type="ORF">BXY66_0195</name>
</gene>
<protein>
    <recommendedName>
        <fullName evidence="4">Secreted protein</fullName>
    </recommendedName>
</protein>
<evidence type="ECO:0008006" key="4">
    <source>
        <dbReference type="Google" id="ProtNLM"/>
    </source>
</evidence>
<reference evidence="2 3" key="1">
    <citation type="submission" date="2019-03" db="EMBL/GenBank/DDBJ databases">
        <title>Genomic Encyclopedia of Archaeal and Bacterial Type Strains, Phase II (KMG-II): from individual species to whole genera.</title>
        <authorList>
            <person name="Goeker M."/>
        </authorList>
    </citation>
    <scope>NUCLEOTIDE SEQUENCE [LARGE SCALE GENOMIC DNA]</scope>
    <source>
        <strain evidence="2 3">DSM 26433</strain>
    </source>
</reference>
<evidence type="ECO:0000313" key="3">
    <source>
        <dbReference type="Proteomes" id="UP000295673"/>
    </source>
</evidence>
<feature type="chain" id="PRO_5020758579" description="Secreted protein" evidence="1">
    <location>
        <begin position="20"/>
        <end position="160"/>
    </location>
</feature>
<proteinExistence type="predicted"/>
<dbReference type="RefSeq" id="WP_132858320.1">
    <property type="nucleotide sequence ID" value="NZ_SMGR01000001.1"/>
</dbReference>